<feature type="compositionally biased region" description="Basic and acidic residues" evidence="1">
    <location>
        <begin position="63"/>
        <end position="77"/>
    </location>
</feature>
<gene>
    <name evidence="2" type="ORF">SK128_019023</name>
</gene>
<proteinExistence type="predicted"/>
<evidence type="ECO:0000313" key="2">
    <source>
        <dbReference type="EMBL" id="KAK7073491.1"/>
    </source>
</evidence>
<comment type="caution">
    <text evidence="2">The sequence shown here is derived from an EMBL/GenBank/DDBJ whole genome shotgun (WGS) entry which is preliminary data.</text>
</comment>
<feature type="non-terminal residue" evidence="2">
    <location>
        <position position="128"/>
    </location>
</feature>
<evidence type="ECO:0000256" key="1">
    <source>
        <dbReference type="SAM" id="MobiDB-lite"/>
    </source>
</evidence>
<feature type="non-terminal residue" evidence="2">
    <location>
        <position position="1"/>
    </location>
</feature>
<evidence type="ECO:0000313" key="3">
    <source>
        <dbReference type="Proteomes" id="UP001381693"/>
    </source>
</evidence>
<name>A0AAN8ZYM3_HALRR</name>
<keyword evidence="3" id="KW-1185">Reference proteome</keyword>
<reference evidence="2 3" key="1">
    <citation type="submission" date="2023-11" db="EMBL/GenBank/DDBJ databases">
        <title>Halocaridina rubra genome assembly.</title>
        <authorList>
            <person name="Smith C."/>
        </authorList>
    </citation>
    <scope>NUCLEOTIDE SEQUENCE [LARGE SCALE GENOMIC DNA]</scope>
    <source>
        <strain evidence="2">EP-1</strain>
        <tissue evidence="2">Whole</tissue>
    </source>
</reference>
<sequence>KETEMVESGGDVGYLNLKSLELVDKGIPESKSQMELVLDADIRRPEDFLDDLKLAEEEQQAEDQAKELHLDDDHESPINRNNSFDADIISPEVCDNKTCAIVHHTSTGFSFATSFTGATVEEAILKLK</sequence>
<accession>A0AAN8ZYM3</accession>
<dbReference type="AlphaFoldDB" id="A0AAN8ZYM3"/>
<organism evidence="2 3">
    <name type="scientific">Halocaridina rubra</name>
    <name type="common">Hawaiian red shrimp</name>
    <dbReference type="NCBI Taxonomy" id="373956"/>
    <lineage>
        <taxon>Eukaryota</taxon>
        <taxon>Metazoa</taxon>
        <taxon>Ecdysozoa</taxon>
        <taxon>Arthropoda</taxon>
        <taxon>Crustacea</taxon>
        <taxon>Multicrustacea</taxon>
        <taxon>Malacostraca</taxon>
        <taxon>Eumalacostraca</taxon>
        <taxon>Eucarida</taxon>
        <taxon>Decapoda</taxon>
        <taxon>Pleocyemata</taxon>
        <taxon>Caridea</taxon>
        <taxon>Atyoidea</taxon>
        <taxon>Atyidae</taxon>
        <taxon>Halocaridina</taxon>
    </lineage>
</organism>
<dbReference type="Proteomes" id="UP001381693">
    <property type="component" value="Unassembled WGS sequence"/>
</dbReference>
<protein>
    <submittedName>
        <fullName evidence="2">Uncharacterized protein</fullName>
    </submittedName>
</protein>
<feature type="region of interest" description="Disordered" evidence="1">
    <location>
        <begin position="57"/>
        <end position="84"/>
    </location>
</feature>
<dbReference type="EMBL" id="JAXCGZ010012666">
    <property type="protein sequence ID" value="KAK7073491.1"/>
    <property type="molecule type" value="Genomic_DNA"/>
</dbReference>